<evidence type="ECO:0000313" key="2">
    <source>
        <dbReference type="EMBL" id="EAY73308.1"/>
    </source>
</evidence>
<accession>A2WMW2</accession>
<name>A2WMW2_ORYSI</name>
<protein>
    <submittedName>
        <fullName evidence="2">Uncharacterized protein</fullName>
    </submittedName>
</protein>
<feature type="region of interest" description="Disordered" evidence="1">
    <location>
        <begin position="1"/>
        <end position="68"/>
    </location>
</feature>
<reference evidence="2 3" key="1">
    <citation type="journal article" date="2005" name="PLoS Biol.">
        <title>The genomes of Oryza sativa: a history of duplications.</title>
        <authorList>
            <person name="Yu J."/>
            <person name="Wang J."/>
            <person name="Lin W."/>
            <person name="Li S."/>
            <person name="Li H."/>
            <person name="Zhou J."/>
            <person name="Ni P."/>
            <person name="Dong W."/>
            <person name="Hu S."/>
            <person name="Zeng C."/>
            <person name="Zhang J."/>
            <person name="Zhang Y."/>
            <person name="Li R."/>
            <person name="Xu Z."/>
            <person name="Li S."/>
            <person name="Li X."/>
            <person name="Zheng H."/>
            <person name="Cong L."/>
            <person name="Lin L."/>
            <person name="Yin J."/>
            <person name="Geng J."/>
            <person name="Li G."/>
            <person name="Shi J."/>
            <person name="Liu J."/>
            <person name="Lv H."/>
            <person name="Li J."/>
            <person name="Wang J."/>
            <person name="Deng Y."/>
            <person name="Ran L."/>
            <person name="Shi X."/>
            <person name="Wang X."/>
            <person name="Wu Q."/>
            <person name="Li C."/>
            <person name="Ren X."/>
            <person name="Wang J."/>
            <person name="Wang X."/>
            <person name="Li D."/>
            <person name="Liu D."/>
            <person name="Zhang X."/>
            <person name="Ji Z."/>
            <person name="Zhao W."/>
            <person name="Sun Y."/>
            <person name="Zhang Z."/>
            <person name="Bao J."/>
            <person name="Han Y."/>
            <person name="Dong L."/>
            <person name="Ji J."/>
            <person name="Chen P."/>
            <person name="Wu S."/>
            <person name="Liu J."/>
            <person name="Xiao Y."/>
            <person name="Bu D."/>
            <person name="Tan J."/>
            <person name="Yang L."/>
            <person name="Ye C."/>
            <person name="Zhang J."/>
            <person name="Xu J."/>
            <person name="Zhou Y."/>
            <person name="Yu Y."/>
            <person name="Zhang B."/>
            <person name="Zhuang S."/>
            <person name="Wei H."/>
            <person name="Liu B."/>
            <person name="Lei M."/>
            <person name="Yu H."/>
            <person name="Li Y."/>
            <person name="Xu H."/>
            <person name="Wei S."/>
            <person name="He X."/>
            <person name="Fang L."/>
            <person name="Zhang Z."/>
            <person name="Zhang Y."/>
            <person name="Huang X."/>
            <person name="Su Z."/>
            <person name="Tong W."/>
            <person name="Li J."/>
            <person name="Tong Z."/>
            <person name="Li S."/>
            <person name="Ye J."/>
            <person name="Wang L."/>
            <person name="Fang L."/>
            <person name="Lei T."/>
            <person name="Chen C."/>
            <person name="Chen H."/>
            <person name="Xu Z."/>
            <person name="Li H."/>
            <person name="Huang H."/>
            <person name="Zhang F."/>
            <person name="Xu H."/>
            <person name="Li N."/>
            <person name="Zhao C."/>
            <person name="Li S."/>
            <person name="Dong L."/>
            <person name="Huang Y."/>
            <person name="Li L."/>
            <person name="Xi Y."/>
            <person name="Qi Q."/>
            <person name="Li W."/>
            <person name="Zhang B."/>
            <person name="Hu W."/>
            <person name="Zhang Y."/>
            <person name="Tian X."/>
            <person name="Jiao Y."/>
            <person name="Liang X."/>
            <person name="Jin J."/>
            <person name="Gao L."/>
            <person name="Zheng W."/>
            <person name="Hao B."/>
            <person name="Liu S."/>
            <person name="Wang W."/>
            <person name="Yuan L."/>
            <person name="Cao M."/>
            <person name="McDermott J."/>
            <person name="Samudrala R."/>
            <person name="Wang J."/>
            <person name="Wong G.K."/>
            <person name="Yang H."/>
        </authorList>
    </citation>
    <scope>NUCLEOTIDE SEQUENCE [LARGE SCALE GENOMIC DNA]</scope>
    <source>
        <strain evidence="3">cv. 93-11</strain>
    </source>
</reference>
<feature type="compositionally biased region" description="Basic and acidic residues" evidence="1">
    <location>
        <begin position="1"/>
        <end position="13"/>
    </location>
</feature>
<dbReference type="Proteomes" id="UP000007015">
    <property type="component" value="Chromosome 1"/>
</dbReference>
<feature type="compositionally biased region" description="Polar residues" evidence="1">
    <location>
        <begin position="45"/>
        <end position="60"/>
    </location>
</feature>
<gene>
    <name evidence="2" type="ORF">OsI_01182</name>
</gene>
<keyword evidence="3" id="KW-1185">Reference proteome</keyword>
<evidence type="ECO:0000313" key="3">
    <source>
        <dbReference type="Proteomes" id="UP000007015"/>
    </source>
</evidence>
<organism evidence="2 3">
    <name type="scientific">Oryza sativa subsp. indica</name>
    <name type="common">Rice</name>
    <dbReference type="NCBI Taxonomy" id="39946"/>
    <lineage>
        <taxon>Eukaryota</taxon>
        <taxon>Viridiplantae</taxon>
        <taxon>Streptophyta</taxon>
        <taxon>Embryophyta</taxon>
        <taxon>Tracheophyta</taxon>
        <taxon>Spermatophyta</taxon>
        <taxon>Magnoliopsida</taxon>
        <taxon>Liliopsida</taxon>
        <taxon>Poales</taxon>
        <taxon>Poaceae</taxon>
        <taxon>BOP clade</taxon>
        <taxon>Oryzoideae</taxon>
        <taxon>Oryzeae</taxon>
        <taxon>Oryzinae</taxon>
        <taxon>Oryza</taxon>
        <taxon>Oryza sativa</taxon>
    </lineage>
</organism>
<proteinExistence type="predicted"/>
<evidence type="ECO:0000256" key="1">
    <source>
        <dbReference type="SAM" id="MobiDB-lite"/>
    </source>
</evidence>
<dbReference type="EMBL" id="CM000126">
    <property type="protein sequence ID" value="EAY73308.1"/>
    <property type="molecule type" value="Genomic_DNA"/>
</dbReference>
<sequence>MARRGGRELERRLTFGGVDDNSRAETVTAAPRASPILDLAGPPVETSTSDQMRASPSSSKGAKKQKTP</sequence>
<dbReference type="Gramene" id="BGIOSGA001987-TA">
    <property type="protein sequence ID" value="BGIOSGA001987-PA"/>
    <property type="gene ID" value="BGIOSGA001987"/>
</dbReference>
<dbReference type="HOGENOM" id="CLU_2798480_0_0_1"/>
<dbReference type="AlphaFoldDB" id="A2WMW2"/>